<feature type="transmembrane region" description="Helical" evidence="1">
    <location>
        <begin position="111"/>
        <end position="138"/>
    </location>
</feature>
<dbReference type="PANTHER" id="PTHR33782">
    <property type="entry name" value="OS01G0121600 PROTEIN"/>
    <property type="match status" value="1"/>
</dbReference>
<dbReference type="EMBL" id="JBEAFC010000006">
    <property type="protein sequence ID" value="KAL1553640.1"/>
    <property type="molecule type" value="Genomic_DNA"/>
</dbReference>
<protein>
    <submittedName>
        <fullName evidence="2">Uncharacterized protein</fullName>
    </submittedName>
</protein>
<reference evidence="2 3" key="1">
    <citation type="submission" date="2024-06" db="EMBL/GenBank/DDBJ databases">
        <title>A chromosome level genome sequence of Diviner's sage (Salvia divinorum).</title>
        <authorList>
            <person name="Ford S.A."/>
            <person name="Ro D.-K."/>
            <person name="Ness R.W."/>
            <person name="Phillips M.A."/>
        </authorList>
    </citation>
    <scope>NUCLEOTIDE SEQUENCE [LARGE SCALE GENOMIC DNA]</scope>
    <source>
        <strain evidence="2">SAF-2024a</strain>
        <tissue evidence="2">Leaf</tissue>
    </source>
</reference>
<keyword evidence="1" id="KW-0472">Membrane</keyword>
<proteinExistence type="predicted"/>
<keyword evidence="1" id="KW-0812">Transmembrane</keyword>
<keyword evidence="1" id="KW-1133">Transmembrane helix</keyword>
<sequence>MTSVLPISVGVRSLLPSRFHSASPKRLGNGRQRASTLIRAMGNDGKREKRRDSKLVDENMIVLKMRIREMEMKEIEKHLEKEKDWYENYDSDVYELVGLLQILMMNNRPSLVLGVVALLVISSSTSIALVLSSLLHIFM</sequence>
<keyword evidence="3" id="KW-1185">Reference proteome</keyword>
<organism evidence="2 3">
    <name type="scientific">Salvia divinorum</name>
    <name type="common">Maria pastora</name>
    <name type="synonym">Diviner's sage</name>
    <dbReference type="NCBI Taxonomy" id="28513"/>
    <lineage>
        <taxon>Eukaryota</taxon>
        <taxon>Viridiplantae</taxon>
        <taxon>Streptophyta</taxon>
        <taxon>Embryophyta</taxon>
        <taxon>Tracheophyta</taxon>
        <taxon>Spermatophyta</taxon>
        <taxon>Magnoliopsida</taxon>
        <taxon>eudicotyledons</taxon>
        <taxon>Gunneridae</taxon>
        <taxon>Pentapetalae</taxon>
        <taxon>asterids</taxon>
        <taxon>lamiids</taxon>
        <taxon>Lamiales</taxon>
        <taxon>Lamiaceae</taxon>
        <taxon>Nepetoideae</taxon>
        <taxon>Mentheae</taxon>
        <taxon>Salviinae</taxon>
        <taxon>Salvia</taxon>
        <taxon>Salvia subgen. Calosphace</taxon>
    </lineage>
</organism>
<evidence type="ECO:0000313" key="2">
    <source>
        <dbReference type="EMBL" id="KAL1553640.1"/>
    </source>
</evidence>
<evidence type="ECO:0000313" key="3">
    <source>
        <dbReference type="Proteomes" id="UP001567538"/>
    </source>
</evidence>
<dbReference type="PANTHER" id="PTHR33782:SF5">
    <property type="entry name" value="MEDIATOR OF RNA POLYMERASE II TRANSCRIPTION SUBUNIT"/>
    <property type="match status" value="1"/>
</dbReference>
<evidence type="ECO:0000256" key="1">
    <source>
        <dbReference type="SAM" id="Phobius"/>
    </source>
</evidence>
<comment type="caution">
    <text evidence="2">The sequence shown here is derived from an EMBL/GenBank/DDBJ whole genome shotgun (WGS) entry which is preliminary data.</text>
</comment>
<gene>
    <name evidence="2" type="ORF">AAHA92_14290</name>
</gene>
<name>A0ABD1HCE8_SALDI</name>
<dbReference type="Proteomes" id="UP001567538">
    <property type="component" value="Unassembled WGS sequence"/>
</dbReference>
<dbReference type="AlphaFoldDB" id="A0ABD1HCE8"/>
<accession>A0ABD1HCE8</accession>